<name>A0A1T4N0S1_9HYPH</name>
<comment type="pathway">
    <text evidence="10">Isoprenoid biosynthesis; isopentenyl diphosphate biosynthesis via DXP pathway; isopentenyl diphosphate from 1-deoxy-D-xylulose 5-phosphate: step 3/6.</text>
</comment>
<dbReference type="EC" id="2.7.1.148" evidence="2 10"/>
<dbReference type="Gene3D" id="3.30.230.10">
    <property type="match status" value="1"/>
</dbReference>
<dbReference type="SUPFAM" id="SSF54211">
    <property type="entry name" value="Ribosomal protein S5 domain 2-like"/>
    <property type="match status" value="1"/>
</dbReference>
<evidence type="ECO:0000256" key="6">
    <source>
        <dbReference type="ARBA" id="ARBA00022777"/>
    </source>
</evidence>
<keyword evidence="4 10" id="KW-0808">Transferase</keyword>
<evidence type="ECO:0000256" key="8">
    <source>
        <dbReference type="ARBA" id="ARBA00023229"/>
    </source>
</evidence>
<dbReference type="AlphaFoldDB" id="A0A1T4N0S1"/>
<dbReference type="NCBIfam" id="TIGR00154">
    <property type="entry name" value="ispE"/>
    <property type="match status" value="1"/>
</dbReference>
<evidence type="ECO:0000256" key="10">
    <source>
        <dbReference type="HAMAP-Rule" id="MF_00061"/>
    </source>
</evidence>
<dbReference type="SUPFAM" id="SSF55060">
    <property type="entry name" value="GHMP Kinase, C-terminal domain"/>
    <property type="match status" value="1"/>
</dbReference>
<dbReference type="EMBL" id="FUXL01000002">
    <property type="protein sequence ID" value="SJZ72706.1"/>
    <property type="molecule type" value="Genomic_DNA"/>
</dbReference>
<dbReference type="NCBIfam" id="NF011202">
    <property type="entry name" value="PRK14608.1"/>
    <property type="match status" value="1"/>
</dbReference>
<dbReference type="PANTHER" id="PTHR43527">
    <property type="entry name" value="4-DIPHOSPHOCYTIDYL-2-C-METHYL-D-ERYTHRITOL KINASE, CHLOROPLASTIC"/>
    <property type="match status" value="1"/>
</dbReference>
<dbReference type="InterPro" id="IPR006204">
    <property type="entry name" value="GHMP_kinase_N_dom"/>
</dbReference>
<keyword evidence="8 10" id="KW-0414">Isoprene biosynthesis</keyword>
<keyword evidence="6 10" id="KW-0418">Kinase</keyword>
<dbReference type="InterPro" id="IPR013750">
    <property type="entry name" value="GHMP_kinase_C_dom"/>
</dbReference>
<dbReference type="Pfam" id="PF00288">
    <property type="entry name" value="GHMP_kinases_N"/>
    <property type="match status" value="1"/>
</dbReference>
<feature type="domain" description="GHMP kinase C-terminal" evidence="12">
    <location>
        <begin position="212"/>
        <end position="269"/>
    </location>
</feature>
<proteinExistence type="inferred from homology"/>
<evidence type="ECO:0000313" key="13">
    <source>
        <dbReference type="EMBL" id="SJZ72706.1"/>
    </source>
</evidence>
<dbReference type="Pfam" id="PF08544">
    <property type="entry name" value="GHMP_kinases_C"/>
    <property type="match status" value="1"/>
</dbReference>
<dbReference type="Gene3D" id="3.30.70.890">
    <property type="entry name" value="GHMP kinase, C-terminal domain"/>
    <property type="match status" value="1"/>
</dbReference>
<dbReference type="PIRSF" id="PIRSF010376">
    <property type="entry name" value="IspE"/>
    <property type="match status" value="1"/>
</dbReference>
<evidence type="ECO:0000259" key="12">
    <source>
        <dbReference type="Pfam" id="PF08544"/>
    </source>
</evidence>
<dbReference type="InterPro" id="IPR014721">
    <property type="entry name" value="Ribsml_uS5_D2-typ_fold_subgr"/>
</dbReference>
<comment type="similarity">
    <text evidence="1 10">Belongs to the GHMP kinase family. IspE subfamily.</text>
</comment>
<dbReference type="InterPro" id="IPR004424">
    <property type="entry name" value="IspE"/>
</dbReference>
<dbReference type="GO" id="GO:0050515">
    <property type="term" value="F:4-(cytidine 5'-diphospho)-2-C-methyl-D-erythritol kinase activity"/>
    <property type="evidence" value="ECO:0007669"/>
    <property type="project" value="UniProtKB-UniRule"/>
</dbReference>
<sequence>MLAPAKINLALHVTGSRPDGYHELDSLVAFAEHGDILTIEPAGLDYFEIVGPFSAALSADEGNLVTRALTLARRLSAEHGESIPPLSITLDKRLPIASGIGGGSADAAALLRLIQCALPELGPALSDESIALGADVPMCLLGQPARVRGIGESIEPWSCFPRVPLVLVNPGVAVSTPAVFRGLVRKANPPLDPFPARSLTPRLLADVLLQTRNDLQEPAEALAPVIKEVHRSLEAIGALFTRMSGSGATVFGLFASDEAAQQAATSIRATRPDWWTLATALSAAG</sequence>
<evidence type="ECO:0000256" key="2">
    <source>
        <dbReference type="ARBA" id="ARBA00012052"/>
    </source>
</evidence>
<dbReference type="GO" id="GO:0005524">
    <property type="term" value="F:ATP binding"/>
    <property type="evidence" value="ECO:0007669"/>
    <property type="project" value="UniProtKB-UniRule"/>
</dbReference>
<feature type="domain" description="GHMP kinase N-terminal" evidence="11">
    <location>
        <begin position="63"/>
        <end position="142"/>
    </location>
</feature>
<dbReference type="UniPathway" id="UPA00056">
    <property type="reaction ID" value="UER00094"/>
</dbReference>
<dbReference type="PANTHER" id="PTHR43527:SF2">
    <property type="entry name" value="4-DIPHOSPHOCYTIDYL-2-C-METHYL-D-ERYTHRITOL KINASE, CHLOROPLASTIC"/>
    <property type="match status" value="1"/>
</dbReference>
<dbReference type="Proteomes" id="UP000190135">
    <property type="component" value="Unassembled WGS sequence"/>
</dbReference>
<accession>A0A1T4N0S1</accession>
<evidence type="ECO:0000256" key="9">
    <source>
        <dbReference type="ARBA" id="ARBA00032554"/>
    </source>
</evidence>
<evidence type="ECO:0000313" key="14">
    <source>
        <dbReference type="Proteomes" id="UP000190135"/>
    </source>
</evidence>
<evidence type="ECO:0000256" key="7">
    <source>
        <dbReference type="ARBA" id="ARBA00022840"/>
    </source>
</evidence>
<dbReference type="RefSeq" id="WP_245318788.1">
    <property type="nucleotide sequence ID" value="NZ_FUXL01000002.1"/>
</dbReference>
<reference evidence="13 14" key="1">
    <citation type="submission" date="2017-02" db="EMBL/GenBank/DDBJ databases">
        <authorList>
            <person name="Peterson S.W."/>
        </authorList>
    </citation>
    <scope>NUCLEOTIDE SEQUENCE [LARGE SCALE GENOMIC DNA]</scope>
    <source>
        <strain evidence="13 14">USBA 369</strain>
    </source>
</reference>
<keyword evidence="14" id="KW-1185">Reference proteome</keyword>
<organism evidence="13 14">
    <name type="scientific">Consotaella salsifontis</name>
    <dbReference type="NCBI Taxonomy" id="1365950"/>
    <lineage>
        <taxon>Bacteria</taxon>
        <taxon>Pseudomonadati</taxon>
        <taxon>Pseudomonadota</taxon>
        <taxon>Alphaproteobacteria</taxon>
        <taxon>Hyphomicrobiales</taxon>
        <taxon>Aurantimonadaceae</taxon>
        <taxon>Consotaella</taxon>
    </lineage>
</organism>
<feature type="binding site" evidence="10">
    <location>
        <begin position="95"/>
        <end position="105"/>
    </location>
    <ligand>
        <name>ATP</name>
        <dbReference type="ChEBI" id="CHEBI:30616"/>
    </ligand>
</feature>
<feature type="active site" evidence="10">
    <location>
        <position position="6"/>
    </location>
</feature>
<evidence type="ECO:0000256" key="5">
    <source>
        <dbReference type="ARBA" id="ARBA00022741"/>
    </source>
</evidence>
<comment type="function">
    <text evidence="10">Catalyzes the phosphorylation of the position 2 hydroxy group of 4-diphosphocytidyl-2C-methyl-D-erythritol.</text>
</comment>
<dbReference type="InterPro" id="IPR020568">
    <property type="entry name" value="Ribosomal_Su5_D2-typ_SF"/>
</dbReference>
<comment type="catalytic activity">
    <reaction evidence="10">
        <text>4-CDP-2-C-methyl-D-erythritol + ATP = 4-CDP-2-C-methyl-D-erythritol 2-phosphate + ADP + H(+)</text>
        <dbReference type="Rhea" id="RHEA:18437"/>
        <dbReference type="ChEBI" id="CHEBI:15378"/>
        <dbReference type="ChEBI" id="CHEBI:30616"/>
        <dbReference type="ChEBI" id="CHEBI:57823"/>
        <dbReference type="ChEBI" id="CHEBI:57919"/>
        <dbReference type="ChEBI" id="CHEBI:456216"/>
        <dbReference type="EC" id="2.7.1.148"/>
    </reaction>
</comment>
<protein>
    <recommendedName>
        <fullName evidence="3 10">4-diphosphocytidyl-2-C-methyl-D-erythritol kinase</fullName>
        <shortName evidence="10">CMK</shortName>
        <ecNumber evidence="2 10">2.7.1.148</ecNumber>
    </recommendedName>
    <alternativeName>
        <fullName evidence="9 10">4-(cytidine-5'-diphospho)-2-C-methyl-D-erythritol kinase</fullName>
    </alternativeName>
</protein>
<evidence type="ECO:0000256" key="3">
    <source>
        <dbReference type="ARBA" id="ARBA00017473"/>
    </source>
</evidence>
<dbReference type="STRING" id="1365950.SAMN05428963_102368"/>
<evidence type="ECO:0000256" key="1">
    <source>
        <dbReference type="ARBA" id="ARBA00009684"/>
    </source>
</evidence>
<keyword evidence="5 10" id="KW-0547">Nucleotide-binding</keyword>
<dbReference type="InterPro" id="IPR036554">
    <property type="entry name" value="GHMP_kinase_C_sf"/>
</dbReference>
<feature type="active site" evidence="10">
    <location>
        <position position="135"/>
    </location>
</feature>
<gene>
    <name evidence="10" type="primary">ispE</name>
    <name evidence="13" type="ORF">SAMN05428963_102368</name>
</gene>
<dbReference type="GO" id="GO:0019288">
    <property type="term" value="P:isopentenyl diphosphate biosynthetic process, methylerythritol 4-phosphate pathway"/>
    <property type="evidence" value="ECO:0007669"/>
    <property type="project" value="UniProtKB-UniRule"/>
</dbReference>
<dbReference type="HAMAP" id="MF_00061">
    <property type="entry name" value="IspE"/>
    <property type="match status" value="1"/>
</dbReference>
<evidence type="ECO:0000259" key="11">
    <source>
        <dbReference type="Pfam" id="PF00288"/>
    </source>
</evidence>
<keyword evidence="7 10" id="KW-0067">ATP-binding</keyword>
<dbReference type="GO" id="GO:0016114">
    <property type="term" value="P:terpenoid biosynthetic process"/>
    <property type="evidence" value="ECO:0007669"/>
    <property type="project" value="UniProtKB-UniRule"/>
</dbReference>
<evidence type="ECO:0000256" key="4">
    <source>
        <dbReference type="ARBA" id="ARBA00022679"/>
    </source>
</evidence>